<keyword evidence="5" id="KW-0067">ATP-binding</keyword>
<dbReference type="Gene3D" id="3.40.1190.20">
    <property type="match status" value="1"/>
</dbReference>
<dbReference type="Pfam" id="PF00294">
    <property type="entry name" value="PfkB"/>
    <property type="match status" value="1"/>
</dbReference>
<dbReference type="PANTHER" id="PTHR43085:SF1">
    <property type="entry name" value="PSEUDOURIDINE KINASE-RELATED"/>
    <property type="match status" value="1"/>
</dbReference>
<dbReference type="SUPFAM" id="SSF53613">
    <property type="entry name" value="Ribokinase-like"/>
    <property type="match status" value="1"/>
</dbReference>
<dbReference type="CDD" id="cd01166">
    <property type="entry name" value="KdgK"/>
    <property type="match status" value="1"/>
</dbReference>
<evidence type="ECO:0000313" key="7">
    <source>
        <dbReference type="EMBL" id="KRN93203.1"/>
    </source>
</evidence>
<evidence type="ECO:0000256" key="5">
    <source>
        <dbReference type="ARBA" id="ARBA00022840"/>
    </source>
</evidence>
<dbReference type="InterPro" id="IPR002173">
    <property type="entry name" value="Carboh/pur_kinase_PfkB_CS"/>
</dbReference>
<dbReference type="PROSITE" id="PS00584">
    <property type="entry name" value="PFKB_KINASES_2"/>
    <property type="match status" value="1"/>
</dbReference>
<dbReference type="GO" id="GO:0016301">
    <property type="term" value="F:kinase activity"/>
    <property type="evidence" value="ECO:0007669"/>
    <property type="project" value="UniProtKB-KW"/>
</dbReference>
<reference evidence="7 8" key="1">
    <citation type="journal article" date="2015" name="Genome Announc.">
        <title>Expanding the biotechnology potential of lactobacilli through comparative genomics of 213 strains and associated genera.</title>
        <authorList>
            <person name="Sun Z."/>
            <person name="Harris H.M."/>
            <person name="McCann A."/>
            <person name="Guo C."/>
            <person name="Argimon S."/>
            <person name="Zhang W."/>
            <person name="Yang X."/>
            <person name="Jeffery I.B."/>
            <person name="Cooney J.C."/>
            <person name="Kagawa T.F."/>
            <person name="Liu W."/>
            <person name="Song Y."/>
            <person name="Salvetti E."/>
            <person name="Wrobel A."/>
            <person name="Rasinkangas P."/>
            <person name="Parkhill J."/>
            <person name="Rea M.C."/>
            <person name="O'Sullivan O."/>
            <person name="Ritari J."/>
            <person name="Douillard F.P."/>
            <person name="Paul Ross R."/>
            <person name="Yang R."/>
            <person name="Briner A.E."/>
            <person name="Felis G.E."/>
            <person name="de Vos W.M."/>
            <person name="Barrangou R."/>
            <person name="Klaenhammer T.R."/>
            <person name="Caufield P.W."/>
            <person name="Cui Y."/>
            <person name="Zhang H."/>
            <person name="O'Toole P.W."/>
        </authorList>
    </citation>
    <scope>NUCLEOTIDE SEQUENCE [LARGE SCALE GENOMIC DNA]</scope>
    <source>
        <strain evidence="7 8">DSM 18001</strain>
    </source>
</reference>
<organism evidence="7 8">
    <name type="scientific">Pediococcus stilesii</name>
    <dbReference type="NCBI Taxonomy" id="331679"/>
    <lineage>
        <taxon>Bacteria</taxon>
        <taxon>Bacillati</taxon>
        <taxon>Bacillota</taxon>
        <taxon>Bacilli</taxon>
        <taxon>Lactobacillales</taxon>
        <taxon>Lactobacillaceae</taxon>
        <taxon>Pediococcus</taxon>
    </lineage>
</organism>
<feature type="domain" description="Carbohydrate kinase PfkB" evidence="6">
    <location>
        <begin position="21"/>
        <end position="310"/>
    </location>
</feature>
<comment type="similarity">
    <text evidence="1">Belongs to the carbohydrate kinase PfkB family.</text>
</comment>
<dbReference type="InterPro" id="IPR011611">
    <property type="entry name" value="PfkB_dom"/>
</dbReference>
<gene>
    <name evidence="7" type="ORF">IV81_GL000880</name>
</gene>
<dbReference type="PANTHER" id="PTHR43085">
    <property type="entry name" value="HEXOKINASE FAMILY MEMBER"/>
    <property type="match status" value="1"/>
</dbReference>
<proteinExistence type="inferred from homology"/>
<evidence type="ECO:0000256" key="3">
    <source>
        <dbReference type="ARBA" id="ARBA00022741"/>
    </source>
</evidence>
<dbReference type="GO" id="GO:0005524">
    <property type="term" value="F:ATP binding"/>
    <property type="evidence" value="ECO:0007669"/>
    <property type="project" value="UniProtKB-KW"/>
</dbReference>
<dbReference type="InterPro" id="IPR050306">
    <property type="entry name" value="PfkB_Carbo_kinase"/>
</dbReference>
<dbReference type="STRING" id="331679.IV81_GL000880"/>
<protein>
    <submittedName>
        <fullName evidence="7">2-dehydro-3-deoxygluconokinase</fullName>
    </submittedName>
</protein>
<dbReference type="AlphaFoldDB" id="A0A0R2KUG7"/>
<keyword evidence="8" id="KW-1185">Reference proteome</keyword>
<dbReference type="EMBL" id="JQBX01000021">
    <property type="protein sequence ID" value="KRN93203.1"/>
    <property type="molecule type" value="Genomic_DNA"/>
</dbReference>
<sequence>MEIIIMKKFLTIGEPLSVFSSEDLNASLSETKHYTRFLAGAELNVAVGVSRLGLPTEYVTAVGKDPFGTSIMQDIKDAKIGTDFIDVMEQYPTGFYFKQRVDHGDPEIFYYRKGSAASHYDVNNLNKIDLSEIEHIHTSGIMAGISEEGRITTETMLEKAIKNNIRTTFDPNIRVQLWSSEEYMKKILNQLAAKANIILPGTNEGKILVGSSDPETIADFYLNQSEITDTVIVKIGPDGALIKNKTGLDQIISGFKVDQVIDTVGAGDGFAVGLISGLMDGLTYEDAVKRGCAIGALAVQSPGDNDGYPTRDQLSKFMERG</sequence>
<evidence type="ECO:0000313" key="8">
    <source>
        <dbReference type="Proteomes" id="UP000051859"/>
    </source>
</evidence>
<keyword evidence="3" id="KW-0547">Nucleotide-binding</keyword>
<keyword evidence="4 7" id="KW-0418">Kinase</keyword>
<comment type="caution">
    <text evidence="7">The sequence shown here is derived from an EMBL/GenBank/DDBJ whole genome shotgun (WGS) entry which is preliminary data.</text>
</comment>
<evidence type="ECO:0000259" key="6">
    <source>
        <dbReference type="Pfam" id="PF00294"/>
    </source>
</evidence>
<evidence type="ECO:0000256" key="1">
    <source>
        <dbReference type="ARBA" id="ARBA00010688"/>
    </source>
</evidence>
<evidence type="ECO:0000256" key="4">
    <source>
        <dbReference type="ARBA" id="ARBA00022777"/>
    </source>
</evidence>
<keyword evidence="2" id="KW-0808">Transferase</keyword>
<dbReference type="InterPro" id="IPR029056">
    <property type="entry name" value="Ribokinase-like"/>
</dbReference>
<dbReference type="Proteomes" id="UP000051859">
    <property type="component" value="Unassembled WGS sequence"/>
</dbReference>
<accession>A0A0R2KUG7</accession>
<evidence type="ECO:0000256" key="2">
    <source>
        <dbReference type="ARBA" id="ARBA00022679"/>
    </source>
</evidence>
<name>A0A0R2KUG7_9LACO</name>
<dbReference type="PATRIC" id="fig|331679.3.peg.885"/>